<dbReference type="EMBL" id="JAIWYP010000009">
    <property type="protein sequence ID" value="KAH3771702.1"/>
    <property type="molecule type" value="Genomic_DNA"/>
</dbReference>
<name>A0A9D4E0V6_DREPO</name>
<keyword evidence="2" id="KW-1185">Reference proteome</keyword>
<dbReference type="SUPFAM" id="SSF52266">
    <property type="entry name" value="SGNH hydrolase"/>
    <property type="match status" value="1"/>
</dbReference>
<dbReference type="Gene3D" id="3.40.50.1110">
    <property type="entry name" value="SGNH hydrolase"/>
    <property type="match status" value="1"/>
</dbReference>
<accession>A0A9D4E0V6</accession>
<evidence type="ECO:0000313" key="1">
    <source>
        <dbReference type="EMBL" id="KAH3771702.1"/>
    </source>
</evidence>
<dbReference type="AlphaFoldDB" id="A0A9D4E0V6"/>
<proteinExistence type="predicted"/>
<reference evidence="1" key="2">
    <citation type="submission" date="2020-11" db="EMBL/GenBank/DDBJ databases">
        <authorList>
            <person name="McCartney M.A."/>
            <person name="Auch B."/>
            <person name="Kono T."/>
            <person name="Mallez S."/>
            <person name="Becker A."/>
            <person name="Gohl D.M."/>
            <person name="Silverstein K.A.T."/>
            <person name="Koren S."/>
            <person name="Bechman K.B."/>
            <person name="Herman A."/>
            <person name="Abrahante J.E."/>
            <person name="Garbe J."/>
        </authorList>
    </citation>
    <scope>NUCLEOTIDE SEQUENCE</scope>
    <source>
        <strain evidence="1">Duluth1</strain>
        <tissue evidence="1">Whole animal</tissue>
    </source>
</reference>
<protein>
    <recommendedName>
        <fullName evidence="3">SGNH hydrolase-type esterase domain-containing protein</fullName>
    </recommendedName>
</protein>
<comment type="caution">
    <text evidence="1">The sequence shown here is derived from an EMBL/GenBank/DDBJ whole genome shotgun (WGS) entry which is preliminary data.</text>
</comment>
<sequence length="131" mass="14845">MCGSLATPYWASQLYITGNVPRLTQQVAWHCYKGAGWGDLRKNIEMAVLFNNAPNVAVINMGGNDLKVPLKEIFDIMRAEIRYLRDAWPEAILILVDILERGGLNRQDVRKMKRVNRFGRMGVSSTGKSDY</sequence>
<dbReference type="InterPro" id="IPR036514">
    <property type="entry name" value="SGNH_hydro_sf"/>
</dbReference>
<gene>
    <name evidence="1" type="ORF">DPMN_173030</name>
</gene>
<reference evidence="1" key="1">
    <citation type="journal article" date="2019" name="bioRxiv">
        <title>The Genome of the Zebra Mussel, Dreissena polymorpha: A Resource for Invasive Species Research.</title>
        <authorList>
            <person name="McCartney M.A."/>
            <person name="Auch B."/>
            <person name="Kono T."/>
            <person name="Mallez S."/>
            <person name="Zhang Y."/>
            <person name="Obille A."/>
            <person name="Becker A."/>
            <person name="Abrahante J.E."/>
            <person name="Garbe J."/>
            <person name="Badalamenti J.P."/>
            <person name="Herman A."/>
            <person name="Mangelson H."/>
            <person name="Liachko I."/>
            <person name="Sullivan S."/>
            <person name="Sone E.D."/>
            <person name="Koren S."/>
            <person name="Silverstein K.A.T."/>
            <person name="Beckman K.B."/>
            <person name="Gohl D.M."/>
        </authorList>
    </citation>
    <scope>NUCLEOTIDE SEQUENCE</scope>
    <source>
        <strain evidence="1">Duluth1</strain>
        <tissue evidence="1">Whole animal</tissue>
    </source>
</reference>
<evidence type="ECO:0000313" key="2">
    <source>
        <dbReference type="Proteomes" id="UP000828390"/>
    </source>
</evidence>
<organism evidence="1 2">
    <name type="scientific">Dreissena polymorpha</name>
    <name type="common">Zebra mussel</name>
    <name type="synonym">Mytilus polymorpha</name>
    <dbReference type="NCBI Taxonomy" id="45954"/>
    <lineage>
        <taxon>Eukaryota</taxon>
        <taxon>Metazoa</taxon>
        <taxon>Spiralia</taxon>
        <taxon>Lophotrochozoa</taxon>
        <taxon>Mollusca</taxon>
        <taxon>Bivalvia</taxon>
        <taxon>Autobranchia</taxon>
        <taxon>Heteroconchia</taxon>
        <taxon>Euheterodonta</taxon>
        <taxon>Imparidentia</taxon>
        <taxon>Neoheterodontei</taxon>
        <taxon>Myida</taxon>
        <taxon>Dreissenoidea</taxon>
        <taxon>Dreissenidae</taxon>
        <taxon>Dreissena</taxon>
    </lineage>
</organism>
<dbReference type="Proteomes" id="UP000828390">
    <property type="component" value="Unassembled WGS sequence"/>
</dbReference>
<evidence type="ECO:0008006" key="3">
    <source>
        <dbReference type="Google" id="ProtNLM"/>
    </source>
</evidence>